<evidence type="ECO:0000313" key="12">
    <source>
        <dbReference type="EMBL" id="OGN08018.1"/>
    </source>
</evidence>
<comment type="caution">
    <text evidence="12">The sequence shown here is derived from an EMBL/GenBank/DDBJ whole genome shotgun (WGS) entry which is preliminary data.</text>
</comment>
<keyword evidence="2" id="KW-0813">Transport</keyword>
<keyword evidence="4 9" id="KW-0812">Transmembrane</keyword>
<evidence type="ECO:0000259" key="11">
    <source>
        <dbReference type="Pfam" id="PF02096"/>
    </source>
</evidence>
<evidence type="ECO:0000256" key="2">
    <source>
        <dbReference type="ARBA" id="ARBA00022448"/>
    </source>
</evidence>
<keyword evidence="6 10" id="KW-1133">Transmembrane helix</keyword>
<comment type="similarity">
    <text evidence="9">Belongs to the OXA1/ALB3/YidC family.</text>
</comment>
<dbReference type="InterPro" id="IPR028055">
    <property type="entry name" value="YidC/Oxa/ALB_C"/>
</dbReference>
<evidence type="ECO:0000256" key="10">
    <source>
        <dbReference type="SAM" id="Phobius"/>
    </source>
</evidence>
<evidence type="ECO:0000256" key="7">
    <source>
        <dbReference type="ARBA" id="ARBA00023136"/>
    </source>
</evidence>
<evidence type="ECO:0000256" key="1">
    <source>
        <dbReference type="ARBA" id="ARBA00004651"/>
    </source>
</evidence>
<keyword evidence="7 10" id="KW-0472">Membrane</keyword>
<dbReference type="PANTHER" id="PTHR12428">
    <property type="entry name" value="OXA1"/>
    <property type="match status" value="1"/>
</dbReference>
<evidence type="ECO:0000256" key="5">
    <source>
        <dbReference type="ARBA" id="ARBA00022927"/>
    </source>
</evidence>
<proteinExistence type="inferred from homology"/>
<dbReference type="GO" id="GO:0015031">
    <property type="term" value="P:protein transport"/>
    <property type="evidence" value="ECO:0007669"/>
    <property type="project" value="UniProtKB-KW"/>
</dbReference>
<accession>A0A1F8F5Y1</accession>
<evidence type="ECO:0000256" key="4">
    <source>
        <dbReference type="ARBA" id="ARBA00022692"/>
    </source>
</evidence>
<keyword evidence="8" id="KW-0143">Chaperone</keyword>
<feature type="domain" description="Membrane insertase YidC/Oxa/ALB C-terminal" evidence="11">
    <location>
        <begin position="28"/>
        <end position="228"/>
    </location>
</feature>
<dbReference type="EMBL" id="MGJO01000058">
    <property type="protein sequence ID" value="OGN08018.1"/>
    <property type="molecule type" value="Genomic_DNA"/>
</dbReference>
<keyword evidence="5" id="KW-0653">Protein transport</keyword>
<reference evidence="12 13" key="1">
    <citation type="journal article" date="2016" name="Nat. Commun.">
        <title>Thousands of microbial genomes shed light on interconnected biogeochemical processes in an aquifer system.</title>
        <authorList>
            <person name="Anantharaman K."/>
            <person name="Brown C.T."/>
            <person name="Hug L.A."/>
            <person name="Sharon I."/>
            <person name="Castelle C.J."/>
            <person name="Probst A.J."/>
            <person name="Thomas B.C."/>
            <person name="Singh A."/>
            <person name="Wilkins M.J."/>
            <person name="Karaoz U."/>
            <person name="Brodie E.L."/>
            <person name="Williams K.H."/>
            <person name="Hubbard S.S."/>
            <person name="Banfield J.F."/>
        </authorList>
    </citation>
    <scope>NUCLEOTIDE SEQUENCE [LARGE SCALE GENOMIC DNA]</scope>
</reference>
<dbReference type="AlphaFoldDB" id="A0A1F8F5Y1"/>
<feature type="transmembrane region" description="Helical" evidence="10">
    <location>
        <begin position="138"/>
        <end position="163"/>
    </location>
</feature>
<dbReference type="CDD" id="cd20070">
    <property type="entry name" value="5TM_YidC_Alb3"/>
    <property type="match status" value="1"/>
</dbReference>
<feature type="transmembrane region" description="Helical" evidence="10">
    <location>
        <begin position="28"/>
        <end position="48"/>
    </location>
</feature>
<dbReference type="InterPro" id="IPR047196">
    <property type="entry name" value="YidC_ALB_C"/>
</dbReference>
<gene>
    <name evidence="12" type="ORF">A3C61_02100</name>
</gene>
<dbReference type="NCBIfam" id="TIGR03592">
    <property type="entry name" value="yidC_oxa1_cterm"/>
    <property type="match status" value="1"/>
</dbReference>
<dbReference type="InterPro" id="IPR001708">
    <property type="entry name" value="YidC/ALB3/OXA1/COX18"/>
</dbReference>
<dbReference type="Pfam" id="PF02096">
    <property type="entry name" value="60KD_IMP"/>
    <property type="match status" value="1"/>
</dbReference>
<dbReference type="GO" id="GO:0051205">
    <property type="term" value="P:protein insertion into membrane"/>
    <property type="evidence" value="ECO:0007669"/>
    <property type="project" value="TreeGrafter"/>
</dbReference>
<sequence length="233" mass="26137">MQLYNTILYQPLFNATVFLYNIIPGSDFGLAIITLTVLIRIVMFPLTLKTTKSQRALTKINPQIKLIKEKFKKDTQSQSAAIMALYKENKVNPLSGCLPLIIQLPILIALYSAFGAGFKPESLSLLYGFISNPGFINTTSLGFLNIASKNAILAIVTGVFQFLQLRQNNLTMAAATTDGNKEMQAMNKQMLYFFPVMIIIIGWNLPAALLLYWLTTTLFSMVEQMYIRAKYPV</sequence>
<evidence type="ECO:0000256" key="9">
    <source>
        <dbReference type="RuleBase" id="RU003945"/>
    </source>
</evidence>
<dbReference type="GO" id="GO:0005886">
    <property type="term" value="C:plasma membrane"/>
    <property type="evidence" value="ECO:0007669"/>
    <property type="project" value="UniProtKB-SubCell"/>
</dbReference>
<evidence type="ECO:0000256" key="8">
    <source>
        <dbReference type="ARBA" id="ARBA00023186"/>
    </source>
</evidence>
<comment type="subcellular location">
    <subcellularLocation>
        <location evidence="1">Cell membrane</location>
        <topology evidence="1">Multi-pass membrane protein</topology>
    </subcellularLocation>
    <subcellularLocation>
        <location evidence="9">Membrane</location>
        <topology evidence="9">Multi-pass membrane protein</topology>
    </subcellularLocation>
</comment>
<protein>
    <recommendedName>
        <fullName evidence="11">Membrane insertase YidC/Oxa/ALB C-terminal domain-containing protein</fullName>
    </recommendedName>
</protein>
<evidence type="ECO:0000256" key="6">
    <source>
        <dbReference type="ARBA" id="ARBA00022989"/>
    </source>
</evidence>
<keyword evidence="3" id="KW-1003">Cell membrane</keyword>
<organism evidence="12 13">
    <name type="scientific">Candidatus Yanofskybacteria bacterium RIFCSPHIGHO2_02_FULL_39_10</name>
    <dbReference type="NCBI Taxonomy" id="1802674"/>
    <lineage>
        <taxon>Bacteria</taxon>
        <taxon>Candidatus Yanofskyibacteriota</taxon>
    </lineage>
</organism>
<evidence type="ECO:0000313" key="13">
    <source>
        <dbReference type="Proteomes" id="UP000178908"/>
    </source>
</evidence>
<dbReference type="PANTHER" id="PTHR12428:SF65">
    <property type="entry name" value="CYTOCHROME C OXIDASE ASSEMBLY PROTEIN COX18, MITOCHONDRIAL"/>
    <property type="match status" value="1"/>
</dbReference>
<evidence type="ECO:0000256" key="3">
    <source>
        <dbReference type="ARBA" id="ARBA00022475"/>
    </source>
</evidence>
<dbReference type="GO" id="GO:0032977">
    <property type="term" value="F:membrane insertase activity"/>
    <property type="evidence" value="ECO:0007669"/>
    <property type="project" value="InterPro"/>
</dbReference>
<name>A0A1F8F5Y1_9BACT</name>
<dbReference type="Proteomes" id="UP000178908">
    <property type="component" value="Unassembled WGS sequence"/>
</dbReference>
<feature type="transmembrane region" description="Helical" evidence="10">
    <location>
        <begin position="97"/>
        <end position="118"/>
    </location>
</feature>
<feature type="transmembrane region" description="Helical" evidence="10">
    <location>
        <begin position="191"/>
        <end position="214"/>
    </location>
</feature>